<keyword evidence="13" id="KW-0482">Metalloprotease</keyword>
<protein>
    <recommendedName>
        <fullName evidence="17">ATP-dependent zinc metalloprotease YME1L1</fullName>
    </recommendedName>
    <alternativeName>
        <fullName evidence="18">ATP-dependent metalloprotease FtsH1</fullName>
    </alternativeName>
    <alternativeName>
        <fullName evidence="19">YME1-like protein 1</fullName>
    </alternativeName>
</protein>
<dbReference type="InterPro" id="IPR027417">
    <property type="entry name" value="P-loop_NTPase"/>
</dbReference>
<dbReference type="PANTHER" id="PTHR23076:SF97">
    <property type="entry name" value="ATP-DEPENDENT ZINC METALLOPROTEASE YME1L1"/>
    <property type="match status" value="1"/>
</dbReference>
<evidence type="ECO:0000256" key="8">
    <source>
        <dbReference type="ARBA" id="ARBA00022741"/>
    </source>
</evidence>
<evidence type="ECO:0000256" key="17">
    <source>
        <dbReference type="ARBA" id="ARBA00072035"/>
    </source>
</evidence>
<reference evidence="24" key="3">
    <citation type="submission" date="2025-08" db="UniProtKB">
        <authorList>
            <consortium name="Ensembl"/>
        </authorList>
    </citation>
    <scope>IDENTIFICATION</scope>
    <source>
        <strain evidence="24">HNI</strain>
    </source>
</reference>
<evidence type="ECO:0000256" key="5">
    <source>
        <dbReference type="ARBA" id="ARBA00022670"/>
    </source>
</evidence>
<dbReference type="GO" id="GO:0031966">
    <property type="term" value="C:mitochondrial membrane"/>
    <property type="evidence" value="ECO:0007669"/>
    <property type="project" value="UniProtKB-SubCell"/>
</dbReference>
<dbReference type="AlphaFoldDB" id="A0A3P9M5L9"/>
<keyword evidence="22" id="KW-0732">Signal</keyword>
<dbReference type="InterPro" id="IPR000642">
    <property type="entry name" value="Peptidase_M41"/>
</dbReference>
<comment type="similarity">
    <text evidence="3">In the C-terminal section; belongs to the peptidase M41 family.</text>
</comment>
<dbReference type="Pfam" id="PF17862">
    <property type="entry name" value="AAA_lid_3"/>
    <property type="match status" value="1"/>
</dbReference>
<dbReference type="FunFam" id="3.40.50.300:FF:000195">
    <property type="entry name" value="ATP-dependent zinc metalloprotease FTSH 11"/>
    <property type="match status" value="1"/>
</dbReference>
<keyword evidence="11 20" id="KW-0067">ATP-binding</keyword>
<dbReference type="PROSITE" id="PS00674">
    <property type="entry name" value="AAA"/>
    <property type="match status" value="1"/>
</dbReference>
<dbReference type="GO" id="GO:0004176">
    <property type="term" value="F:ATP-dependent peptidase activity"/>
    <property type="evidence" value="ECO:0007669"/>
    <property type="project" value="InterPro"/>
</dbReference>
<evidence type="ECO:0000313" key="25">
    <source>
        <dbReference type="Proteomes" id="UP000265180"/>
    </source>
</evidence>
<evidence type="ECO:0000313" key="24">
    <source>
        <dbReference type="Ensembl" id="ENSORLP00020028249.1"/>
    </source>
</evidence>
<evidence type="ECO:0000256" key="19">
    <source>
        <dbReference type="ARBA" id="ARBA00078852"/>
    </source>
</evidence>
<dbReference type="GO" id="GO:0034982">
    <property type="term" value="P:mitochondrial protein processing"/>
    <property type="evidence" value="ECO:0007669"/>
    <property type="project" value="UniProtKB-ARBA"/>
</dbReference>
<dbReference type="Gene3D" id="3.40.50.300">
    <property type="entry name" value="P-loop containing nucleotide triphosphate hydrolases"/>
    <property type="match status" value="1"/>
</dbReference>
<keyword evidence="7" id="KW-0479">Metal-binding</keyword>
<evidence type="ECO:0000256" key="10">
    <source>
        <dbReference type="ARBA" id="ARBA00022833"/>
    </source>
</evidence>
<dbReference type="InterPro" id="IPR041569">
    <property type="entry name" value="AAA_lid_3"/>
</dbReference>
<feature type="domain" description="AAA+ ATPase" evidence="23">
    <location>
        <begin position="235"/>
        <end position="372"/>
    </location>
</feature>
<dbReference type="CDD" id="cd19501">
    <property type="entry name" value="RecA-like_FtsH"/>
    <property type="match status" value="1"/>
</dbReference>
<keyword evidence="12" id="KW-1133">Transmembrane helix</keyword>
<dbReference type="FunFam" id="1.20.58.760:FF:000002">
    <property type="entry name" value="ATP-dependent zinc metalloprotease FtsH"/>
    <property type="match status" value="1"/>
</dbReference>
<dbReference type="InterPro" id="IPR003959">
    <property type="entry name" value="ATPase_AAA_core"/>
</dbReference>
<keyword evidence="9" id="KW-0378">Hydrolase</keyword>
<name>A0A3P9M5L9_ORYLA</name>
<comment type="subunit">
    <text evidence="16">Homohexamer; may also form heterohexamers. Exists in several complexes of 600-1100 kDa. Interacts with AFG1L.</text>
</comment>
<dbReference type="NCBIfam" id="TIGR01241">
    <property type="entry name" value="FtsH_fam"/>
    <property type="match status" value="1"/>
</dbReference>
<evidence type="ECO:0000256" key="16">
    <source>
        <dbReference type="ARBA" id="ARBA00062117"/>
    </source>
</evidence>
<sequence length="635" mass="70403">FFFNVILLLSQVTLPLSHLINILHPLKSSFGSSSSATSKSRKRKEQDSDQHCPEVLLELSWSHKLFAQTRGFKTLKSKTRRVQSALERPVGPEAFTPSFMKGFLTRDKGIEVESLDGLLKNKNVPDGQQDAFKRGFAEGFLKAQALTQRTQDSLRRTRIILLILLLVGLYGISKTPFISVRFRTTSGLDSAVDPVQMKNVTFEHVKGVEEAKNELLEVVDFLKNPQKFTALGGKLPKGVLLVGPPGTGKTLLARAVAGEADVPFYYASGSEFDEMFVGVGASRIRNLFREAKANAPCVIFIDELDSVGGKRIESPMHPYSRQTINQLLAEMDGFKTNEGVIIIGATNFPEALDNALIRPGRFDMQVTVPKPDVRGRTEILNWYLKKIKVDPGANIIARGTVGFSGADLENLVNQAALKAAVDGKDMVTMKELEFAKDKILMGPERRSAEIDEKNKIITAYHESGHAIVAYYTKDAMPINKATIMPRGPSLGHVSMLPENDRWSETRSQLLAQMDVSMGGRVAEEMIFGHENITTGASSDFDSATKIAKMMVTRFGMCEKLGVMTYTDMTEQSPETQAAVEQEVRILLKESYDRAKTLLKTHTKEHKNLADALLMYETLDAKEIQLVLEGKALETR</sequence>
<dbReference type="PANTHER" id="PTHR23076">
    <property type="entry name" value="METALLOPROTEASE M41 FTSH"/>
    <property type="match status" value="1"/>
</dbReference>
<reference evidence="24" key="4">
    <citation type="submission" date="2025-09" db="UniProtKB">
        <authorList>
            <consortium name="Ensembl"/>
        </authorList>
    </citation>
    <scope>IDENTIFICATION</scope>
    <source>
        <strain evidence="24">HNI</strain>
    </source>
</reference>
<evidence type="ECO:0000256" key="14">
    <source>
        <dbReference type="ARBA" id="ARBA00023128"/>
    </source>
</evidence>
<comment type="similarity">
    <text evidence="20">Belongs to the AAA ATPase family.</text>
</comment>
<dbReference type="InterPro" id="IPR003593">
    <property type="entry name" value="AAA+_ATPase"/>
</dbReference>
<dbReference type="InterPro" id="IPR005936">
    <property type="entry name" value="FtsH"/>
</dbReference>
<keyword evidence="8 20" id="KW-0547">Nucleotide-binding</keyword>
<evidence type="ECO:0000256" key="6">
    <source>
        <dbReference type="ARBA" id="ARBA00022692"/>
    </source>
</evidence>
<evidence type="ECO:0000256" key="18">
    <source>
        <dbReference type="ARBA" id="ARBA00078792"/>
    </source>
</evidence>
<feature type="signal peptide" evidence="22">
    <location>
        <begin position="1"/>
        <end position="17"/>
    </location>
</feature>
<reference evidence="24 25" key="2">
    <citation type="submission" date="2017-04" db="EMBL/GenBank/DDBJ databases">
        <title>CpG methylation of centromeres and impact of large insertions on vertebrate speciation.</title>
        <authorList>
            <person name="Ichikawa K."/>
            <person name="Yoshimura J."/>
            <person name="Morishita S."/>
        </authorList>
    </citation>
    <scope>NUCLEOTIDE SEQUENCE</scope>
    <source>
        <strain evidence="24 25">HNI</strain>
    </source>
</reference>
<evidence type="ECO:0000256" key="20">
    <source>
        <dbReference type="RuleBase" id="RU003651"/>
    </source>
</evidence>
<evidence type="ECO:0000256" key="11">
    <source>
        <dbReference type="ARBA" id="ARBA00022840"/>
    </source>
</evidence>
<accession>A0A3P9M5L9</accession>
<dbReference type="HAMAP" id="MF_01458">
    <property type="entry name" value="FtsH"/>
    <property type="match status" value="1"/>
</dbReference>
<dbReference type="Gene3D" id="1.10.8.60">
    <property type="match status" value="1"/>
</dbReference>
<dbReference type="GO" id="GO:0016887">
    <property type="term" value="F:ATP hydrolysis activity"/>
    <property type="evidence" value="ECO:0007669"/>
    <property type="project" value="InterPro"/>
</dbReference>
<comment type="subcellular location">
    <subcellularLocation>
        <location evidence="2">Mitochondrion membrane</location>
    </subcellularLocation>
</comment>
<feature type="chain" id="PRO_5018132514" description="ATP-dependent zinc metalloprotease YME1L1" evidence="22">
    <location>
        <begin position="18"/>
        <end position="635"/>
    </location>
</feature>
<dbReference type="Gene3D" id="1.20.58.760">
    <property type="entry name" value="Peptidase M41"/>
    <property type="match status" value="1"/>
</dbReference>
<dbReference type="Pfam" id="PF01434">
    <property type="entry name" value="Peptidase_M41"/>
    <property type="match status" value="1"/>
</dbReference>
<dbReference type="Ensembl" id="ENSORLT00020031450.1">
    <property type="protein sequence ID" value="ENSORLP00020028249.1"/>
    <property type="gene ID" value="ENSORLG00020011663.1"/>
</dbReference>
<proteinExistence type="inferred from homology"/>
<evidence type="ECO:0000256" key="12">
    <source>
        <dbReference type="ARBA" id="ARBA00022989"/>
    </source>
</evidence>
<dbReference type="Proteomes" id="UP000265180">
    <property type="component" value="Chromosome 17"/>
</dbReference>
<evidence type="ECO:0000256" key="7">
    <source>
        <dbReference type="ARBA" id="ARBA00022723"/>
    </source>
</evidence>
<keyword evidence="14" id="KW-0496">Mitochondrion</keyword>
<dbReference type="SUPFAM" id="SSF140990">
    <property type="entry name" value="FtsH protease domain-like"/>
    <property type="match status" value="1"/>
</dbReference>
<evidence type="ECO:0000256" key="1">
    <source>
        <dbReference type="ARBA" id="ARBA00001947"/>
    </source>
</evidence>
<evidence type="ECO:0000256" key="15">
    <source>
        <dbReference type="ARBA" id="ARBA00023136"/>
    </source>
</evidence>
<dbReference type="SUPFAM" id="SSF52540">
    <property type="entry name" value="P-loop containing nucleoside triphosphate hydrolases"/>
    <property type="match status" value="1"/>
</dbReference>
<feature type="region of interest" description="Disordered" evidence="21">
    <location>
        <begin position="30"/>
        <end position="50"/>
    </location>
</feature>
<comment type="cofactor">
    <cofactor evidence="1">
        <name>Zn(2+)</name>
        <dbReference type="ChEBI" id="CHEBI:29105"/>
    </cofactor>
</comment>
<evidence type="ECO:0000256" key="9">
    <source>
        <dbReference type="ARBA" id="ARBA00022801"/>
    </source>
</evidence>
<dbReference type="SMART" id="SM00382">
    <property type="entry name" value="AAA"/>
    <property type="match status" value="1"/>
</dbReference>
<keyword evidence="10" id="KW-0862">Zinc</keyword>
<evidence type="ECO:0000256" key="22">
    <source>
        <dbReference type="SAM" id="SignalP"/>
    </source>
</evidence>
<dbReference type="FunFam" id="1.10.8.60:FF:000001">
    <property type="entry name" value="ATP-dependent zinc metalloprotease FtsH"/>
    <property type="match status" value="1"/>
</dbReference>
<keyword evidence="15" id="KW-0472">Membrane</keyword>
<keyword evidence="6" id="KW-0812">Transmembrane</keyword>
<dbReference type="InterPro" id="IPR003960">
    <property type="entry name" value="ATPase_AAA_CS"/>
</dbReference>
<reference key="1">
    <citation type="journal article" date="2007" name="Nature">
        <title>The medaka draft genome and insights into vertebrate genome evolution.</title>
        <authorList>
            <person name="Kasahara M."/>
            <person name="Naruse K."/>
            <person name="Sasaki S."/>
            <person name="Nakatani Y."/>
            <person name="Qu W."/>
            <person name="Ahsan B."/>
            <person name="Yamada T."/>
            <person name="Nagayasu Y."/>
            <person name="Doi K."/>
            <person name="Kasai Y."/>
            <person name="Jindo T."/>
            <person name="Kobayashi D."/>
            <person name="Shimada A."/>
            <person name="Toyoda A."/>
            <person name="Kuroki Y."/>
            <person name="Fujiyama A."/>
            <person name="Sasaki T."/>
            <person name="Shimizu A."/>
            <person name="Asakawa S."/>
            <person name="Shimizu N."/>
            <person name="Hashimoto S."/>
            <person name="Yang J."/>
            <person name="Lee Y."/>
            <person name="Matsushima K."/>
            <person name="Sugano S."/>
            <person name="Sakaizumi M."/>
            <person name="Narita T."/>
            <person name="Ohishi K."/>
            <person name="Haga S."/>
            <person name="Ohta F."/>
            <person name="Nomoto H."/>
            <person name="Nogata K."/>
            <person name="Morishita T."/>
            <person name="Endo T."/>
            <person name="Shin-I T."/>
            <person name="Takeda H."/>
            <person name="Morishita S."/>
            <person name="Kohara Y."/>
        </authorList>
    </citation>
    <scope>NUCLEOTIDE SEQUENCE [LARGE SCALE GENOMIC DNA]</scope>
    <source>
        <strain>Hd-rR</strain>
    </source>
</reference>
<keyword evidence="5" id="KW-0645">Protease</keyword>
<organism evidence="24 25">
    <name type="scientific">Oryzias latipes</name>
    <name type="common">Japanese rice fish</name>
    <name type="synonym">Japanese killifish</name>
    <dbReference type="NCBI Taxonomy" id="8090"/>
    <lineage>
        <taxon>Eukaryota</taxon>
        <taxon>Metazoa</taxon>
        <taxon>Chordata</taxon>
        <taxon>Craniata</taxon>
        <taxon>Vertebrata</taxon>
        <taxon>Euteleostomi</taxon>
        <taxon>Actinopterygii</taxon>
        <taxon>Neopterygii</taxon>
        <taxon>Teleostei</taxon>
        <taxon>Neoteleostei</taxon>
        <taxon>Acanthomorphata</taxon>
        <taxon>Ovalentaria</taxon>
        <taxon>Atherinomorphae</taxon>
        <taxon>Beloniformes</taxon>
        <taxon>Adrianichthyidae</taxon>
        <taxon>Oryziinae</taxon>
        <taxon>Oryzias</taxon>
    </lineage>
</organism>
<evidence type="ECO:0000256" key="2">
    <source>
        <dbReference type="ARBA" id="ARBA00004325"/>
    </source>
</evidence>
<dbReference type="GO" id="GO:0046872">
    <property type="term" value="F:metal ion binding"/>
    <property type="evidence" value="ECO:0007669"/>
    <property type="project" value="UniProtKB-KW"/>
</dbReference>
<evidence type="ECO:0000259" key="23">
    <source>
        <dbReference type="SMART" id="SM00382"/>
    </source>
</evidence>
<dbReference type="GO" id="GO:0010636">
    <property type="term" value="P:positive regulation of mitochondrial fusion"/>
    <property type="evidence" value="ECO:0007669"/>
    <property type="project" value="UniProtKB-ARBA"/>
</dbReference>
<evidence type="ECO:0000256" key="21">
    <source>
        <dbReference type="SAM" id="MobiDB-lite"/>
    </source>
</evidence>
<dbReference type="GO" id="GO:0005524">
    <property type="term" value="F:ATP binding"/>
    <property type="evidence" value="ECO:0007669"/>
    <property type="project" value="UniProtKB-KW"/>
</dbReference>
<dbReference type="InterPro" id="IPR037219">
    <property type="entry name" value="Peptidase_M41-like"/>
</dbReference>
<dbReference type="Pfam" id="PF00004">
    <property type="entry name" value="AAA"/>
    <property type="match status" value="1"/>
</dbReference>
<comment type="similarity">
    <text evidence="4">In the N-terminal section; belongs to the AAA ATPase family.</text>
</comment>
<evidence type="ECO:0000256" key="4">
    <source>
        <dbReference type="ARBA" id="ARBA00010550"/>
    </source>
</evidence>
<dbReference type="GO" id="GO:0004222">
    <property type="term" value="F:metalloendopeptidase activity"/>
    <property type="evidence" value="ECO:0007669"/>
    <property type="project" value="InterPro"/>
</dbReference>
<evidence type="ECO:0000256" key="3">
    <source>
        <dbReference type="ARBA" id="ARBA00010044"/>
    </source>
</evidence>
<evidence type="ECO:0000256" key="13">
    <source>
        <dbReference type="ARBA" id="ARBA00023049"/>
    </source>
</evidence>